<proteinExistence type="predicted"/>
<evidence type="ECO:0000256" key="1">
    <source>
        <dbReference type="SAM" id="Phobius"/>
    </source>
</evidence>
<accession>A0A1H6DR65</accession>
<sequence>MPVVIGVASAVVVIVLVGTLASAVGNLGEVEIAVVVLLGLIAGVMAGVWEVRRKR</sequence>
<protein>
    <submittedName>
        <fullName evidence="2">Uncharacterized protein</fullName>
    </submittedName>
</protein>
<dbReference type="RefSeq" id="WP_160150368.1">
    <property type="nucleotide sequence ID" value="NZ_FNVT01000006.1"/>
</dbReference>
<reference evidence="2 3" key="1">
    <citation type="submission" date="2016-10" db="EMBL/GenBank/DDBJ databases">
        <authorList>
            <person name="de Groot N.N."/>
        </authorList>
    </citation>
    <scope>NUCLEOTIDE SEQUENCE [LARGE SCALE GENOMIC DNA]</scope>
    <source>
        <strain evidence="2 3">CGMCC 4.7037</strain>
    </source>
</reference>
<keyword evidence="1" id="KW-0472">Membrane</keyword>
<dbReference type="EMBL" id="FNVT01000006">
    <property type="protein sequence ID" value="SEG87897.1"/>
    <property type="molecule type" value="Genomic_DNA"/>
</dbReference>
<gene>
    <name evidence="2" type="ORF">SAMN05444920_106150</name>
</gene>
<feature type="transmembrane region" description="Helical" evidence="1">
    <location>
        <begin position="33"/>
        <end position="51"/>
    </location>
</feature>
<keyword evidence="1" id="KW-1133">Transmembrane helix</keyword>
<dbReference type="AlphaFoldDB" id="A0A1H6DR65"/>
<evidence type="ECO:0000313" key="3">
    <source>
        <dbReference type="Proteomes" id="UP000236732"/>
    </source>
</evidence>
<name>A0A1H6DR65_9ACTN</name>
<keyword evidence="3" id="KW-1185">Reference proteome</keyword>
<dbReference type="Proteomes" id="UP000236732">
    <property type="component" value="Unassembled WGS sequence"/>
</dbReference>
<keyword evidence="1" id="KW-0812">Transmembrane</keyword>
<evidence type="ECO:0000313" key="2">
    <source>
        <dbReference type="EMBL" id="SEG87897.1"/>
    </source>
</evidence>
<organism evidence="2 3">
    <name type="scientific">Nonomuraea solani</name>
    <dbReference type="NCBI Taxonomy" id="1144553"/>
    <lineage>
        <taxon>Bacteria</taxon>
        <taxon>Bacillati</taxon>
        <taxon>Actinomycetota</taxon>
        <taxon>Actinomycetes</taxon>
        <taxon>Streptosporangiales</taxon>
        <taxon>Streptosporangiaceae</taxon>
        <taxon>Nonomuraea</taxon>
    </lineage>
</organism>